<reference evidence="3 4" key="1">
    <citation type="submission" date="2013-03" db="EMBL/GenBank/DDBJ databases">
        <title>The Genome Sequence of Cladophialophora psammophila CBS 110553.</title>
        <authorList>
            <consortium name="The Broad Institute Genomics Platform"/>
            <person name="Cuomo C."/>
            <person name="de Hoog S."/>
            <person name="Gorbushina A."/>
            <person name="Walker B."/>
            <person name="Young S.K."/>
            <person name="Zeng Q."/>
            <person name="Gargeya S."/>
            <person name="Fitzgerald M."/>
            <person name="Haas B."/>
            <person name="Abouelleil A."/>
            <person name="Allen A.W."/>
            <person name="Alvarado L."/>
            <person name="Arachchi H.M."/>
            <person name="Berlin A.M."/>
            <person name="Chapman S.B."/>
            <person name="Gainer-Dewar J."/>
            <person name="Goldberg J."/>
            <person name="Griggs A."/>
            <person name="Gujja S."/>
            <person name="Hansen M."/>
            <person name="Howarth C."/>
            <person name="Imamovic A."/>
            <person name="Ireland A."/>
            <person name="Larimer J."/>
            <person name="McCowan C."/>
            <person name="Murphy C."/>
            <person name="Pearson M."/>
            <person name="Poon T.W."/>
            <person name="Priest M."/>
            <person name="Roberts A."/>
            <person name="Saif S."/>
            <person name="Shea T."/>
            <person name="Sisk P."/>
            <person name="Sykes S."/>
            <person name="Wortman J."/>
            <person name="Nusbaum C."/>
            <person name="Birren B."/>
        </authorList>
    </citation>
    <scope>NUCLEOTIDE SEQUENCE [LARGE SCALE GENOMIC DNA]</scope>
    <source>
        <strain evidence="3 4">CBS 110553</strain>
    </source>
</reference>
<sequence>MVSTPPLRSAAAFSAIHPFTLNTPSPATPELGWSASPATQLPLTPEIHFDPNDRIRLPGSPLAARTANLKTNAITSLNLSPLDSYVPEQLLSTLSSETSRNKRLFRNELSSRTLAATSQPQSPPSNDNHRTIPVPFFKIEIEERSWRRTSLQPLYPSGKLAGHCSDAVEQHATARSAPTVANDIKSEHRSVVSDERVAGESQTKIITTTTATTVLPQYSRRKKALTLSIVWTLNTKLTTILPLEAIERFDADPSHCIGTTEDGLRCNKTTTRSSNKGFVTKLFTALSTFQRSLDFESFAEHMAPLIESVTCTQWHGKRARSCLDELCSYSWQTREIAVTDPHQGEAITNIIDSVFKFWISALIRVPTIAKCSNVPAKGDADGVRGAPCSTIVFSDAAPYGNPAIFRHASLHVTAPSKNATNSHVTNKSTTGIPGTQMTVPKAMRLSTHLNHAFEPYPYSKAKANATPQALIRQTLKKPLTYSDMLRSGVIYVFWHPGSMGYVKIGYANNIKKRLEDWHKQCGFNLEQHKSREYMDVTKVQHLDRIEKLIHAELKEYRVFEPCCSGCGRKHLEWFQVDPSYALRVVAKWTRRSLYSEGELDPSISKEEIEKLCQLTEADRPLPLPRKGTKNFNGSIRGGGGGRRTSKPQGSR</sequence>
<feature type="region of interest" description="Disordered" evidence="1">
    <location>
        <begin position="617"/>
        <end position="651"/>
    </location>
</feature>
<name>W9WSE8_9EURO</name>
<dbReference type="Pfam" id="PF10544">
    <property type="entry name" value="T5orf172"/>
    <property type="match status" value="1"/>
</dbReference>
<evidence type="ECO:0000313" key="4">
    <source>
        <dbReference type="Proteomes" id="UP000019471"/>
    </source>
</evidence>
<gene>
    <name evidence="3" type="ORF">A1O5_09267</name>
</gene>
<protein>
    <recommendedName>
        <fullName evidence="2">Bacteriophage T5 Orf172 DNA-binding domain-containing protein</fullName>
    </recommendedName>
</protein>
<dbReference type="EMBL" id="AMGX01000015">
    <property type="protein sequence ID" value="EXJ67920.1"/>
    <property type="molecule type" value="Genomic_DNA"/>
</dbReference>
<dbReference type="eggNOG" id="ENOG502SIWC">
    <property type="taxonomic scope" value="Eukaryota"/>
</dbReference>
<dbReference type="HOGENOM" id="CLU_415600_0_0_1"/>
<feature type="region of interest" description="Disordered" evidence="1">
    <location>
        <begin position="417"/>
        <end position="436"/>
    </location>
</feature>
<dbReference type="Proteomes" id="UP000019471">
    <property type="component" value="Unassembled WGS sequence"/>
</dbReference>
<comment type="caution">
    <text evidence="3">The sequence shown here is derived from an EMBL/GenBank/DDBJ whole genome shotgun (WGS) entry which is preliminary data.</text>
</comment>
<feature type="compositionally biased region" description="Polar residues" evidence="1">
    <location>
        <begin position="110"/>
        <end position="126"/>
    </location>
</feature>
<evidence type="ECO:0000256" key="1">
    <source>
        <dbReference type="SAM" id="MobiDB-lite"/>
    </source>
</evidence>
<dbReference type="GeneID" id="19193963"/>
<dbReference type="RefSeq" id="XP_007748036.1">
    <property type="nucleotide sequence ID" value="XM_007749846.1"/>
</dbReference>
<dbReference type="STRING" id="1182543.W9WSE8"/>
<dbReference type="PANTHER" id="PTHR28094:SF1">
    <property type="entry name" value="MEIOTICALLY UP-REGULATED GENE 113 PROTEIN"/>
    <property type="match status" value="1"/>
</dbReference>
<dbReference type="SMART" id="SM00974">
    <property type="entry name" value="T5orf172"/>
    <property type="match status" value="1"/>
</dbReference>
<dbReference type="InterPro" id="IPR018306">
    <property type="entry name" value="Phage_T5_Orf172_DNA-bd"/>
</dbReference>
<feature type="domain" description="Bacteriophage T5 Orf172 DNA-binding" evidence="2">
    <location>
        <begin position="496"/>
        <end position="588"/>
    </location>
</feature>
<evidence type="ECO:0000313" key="3">
    <source>
        <dbReference type="EMBL" id="EXJ67920.1"/>
    </source>
</evidence>
<keyword evidence="4" id="KW-1185">Reference proteome</keyword>
<dbReference type="AlphaFoldDB" id="W9WSE8"/>
<organism evidence="3 4">
    <name type="scientific">Cladophialophora psammophila CBS 110553</name>
    <dbReference type="NCBI Taxonomy" id="1182543"/>
    <lineage>
        <taxon>Eukaryota</taxon>
        <taxon>Fungi</taxon>
        <taxon>Dikarya</taxon>
        <taxon>Ascomycota</taxon>
        <taxon>Pezizomycotina</taxon>
        <taxon>Eurotiomycetes</taxon>
        <taxon>Chaetothyriomycetidae</taxon>
        <taxon>Chaetothyriales</taxon>
        <taxon>Herpotrichiellaceae</taxon>
        <taxon>Cladophialophora</taxon>
    </lineage>
</organism>
<accession>W9WSE8</accession>
<feature type="region of interest" description="Disordered" evidence="1">
    <location>
        <begin position="110"/>
        <end position="131"/>
    </location>
</feature>
<proteinExistence type="predicted"/>
<evidence type="ECO:0000259" key="2">
    <source>
        <dbReference type="SMART" id="SM00974"/>
    </source>
</evidence>
<dbReference type="InterPro" id="IPR053006">
    <property type="entry name" value="Meiosis_regulatory"/>
</dbReference>
<dbReference type="PANTHER" id="PTHR28094">
    <property type="entry name" value="MEIOTICALLY UP-REGULATED GENE 113 PROTEIN"/>
    <property type="match status" value="1"/>
</dbReference>
<dbReference type="OrthoDB" id="2417614at2759"/>